<dbReference type="RefSeq" id="WP_040041763.1">
    <property type="nucleotide sequence ID" value="NZ_JWJG01000028.1"/>
</dbReference>
<dbReference type="Gene3D" id="1.20.1050.10">
    <property type="match status" value="1"/>
</dbReference>
<dbReference type="CDD" id="cd03205">
    <property type="entry name" value="GST_C_6"/>
    <property type="match status" value="1"/>
</dbReference>
<evidence type="ECO:0000313" key="3">
    <source>
        <dbReference type="Proteomes" id="UP000031572"/>
    </source>
</evidence>
<organism evidence="2 3">
    <name type="scientific">Noviherbaspirillum autotrophicum</name>
    <dbReference type="NCBI Taxonomy" id="709839"/>
    <lineage>
        <taxon>Bacteria</taxon>
        <taxon>Pseudomonadati</taxon>
        <taxon>Pseudomonadota</taxon>
        <taxon>Betaproteobacteria</taxon>
        <taxon>Burkholderiales</taxon>
        <taxon>Oxalobacteraceae</taxon>
        <taxon>Noviherbaspirillum</taxon>
    </lineage>
</organism>
<gene>
    <name evidence="2" type="ORF">TSA66_23545</name>
</gene>
<dbReference type="PROSITE" id="PS50404">
    <property type="entry name" value="GST_NTER"/>
    <property type="match status" value="1"/>
</dbReference>
<dbReference type="InterPro" id="IPR036282">
    <property type="entry name" value="Glutathione-S-Trfase_C_sf"/>
</dbReference>
<dbReference type="CDD" id="cd00570">
    <property type="entry name" value="GST_N_family"/>
    <property type="match status" value="1"/>
</dbReference>
<dbReference type="InterPro" id="IPR004045">
    <property type="entry name" value="Glutathione_S-Trfase_N"/>
</dbReference>
<dbReference type="OrthoDB" id="8634103at2"/>
<dbReference type="PANTHER" id="PTHR42673">
    <property type="entry name" value="MALEYLACETOACETATE ISOMERASE"/>
    <property type="match status" value="1"/>
</dbReference>
<dbReference type="InterPro" id="IPR036249">
    <property type="entry name" value="Thioredoxin-like_sf"/>
</dbReference>
<dbReference type="SUPFAM" id="SSF52833">
    <property type="entry name" value="Thioredoxin-like"/>
    <property type="match status" value="1"/>
</dbReference>
<dbReference type="GO" id="GO:0006559">
    <property type="term" value="P:L-phenylalanine catabolic process"/>
    <property type="evidence" value="ECO:0007669"/>
    <property type="project" value="TreeGrafter"/>
</dbReference>
<accession>A0A0C1YR85</accession>
<proteinExistence type="predicted"/>
<keyword evidence="3" id="KW-1185">Reference proteome</keyword>
<feature type="domain" description="GST N-terminal" evidence="1">
    <location>
        <begin position="1"/>
        <end position="78"/>
    </location>
</feature>
<dbReference type="GO" id="GO:0004364">
    <property type="term" value="F:glutathione transferase activity"/>
    <property type="evidence" value="ECO:0007669"/>
    <property type="project" value="TreeGrafter"/>
</dbReference>
<dbReference type="EMBL" id="JWJG01000028">
    <property type="protein sequence ID" value="KIF83137.1"/>
    <property type="molecule type" value="Genomic_DNA"/>
</dbReference>
<dbReference type="STRING" id="709839.TSA66_23545"/>
<dbReference type="AlphaFoldDB" id="A0A0C1YR85"/>
<sequence length="217" mass="23998">MQLIGMLDSPYVRRVAVSLQLLGIAFEHRSLSVFRTFEQFRQINPVVKAPTLICDDGTVLMDSTLILDYAEALAAPRKSLMPPDLNERCHALRIIGLALAVCEKSVQIVYEHSLRPAEKLHEPWLLRVQGQLRAACGALEEELRRQPLASGEAITQAGITTAVAWHFTQMTMPERIHATDYPALQSFSEQAEQLPAFRAAPYGDSTMDGSAANGKGR</sequence>
<dbReference type="Gene3D" id="3.40.30.10">
    <property type="entry name" value="Glutaredoxin"/>
    <property type="match status" value="1"/>
</dbReference>
<evidence type="ECO:0000259" key="1">
    <source>
        <dbReference type="PROSITE" id="PS50404"/>
    </source>
</evidence>
<name>A0A0C1YR85_9BURK</name>
<protein>
    <recommendedName>
        <fullName evidence="1">GST N-terminal domain-containing protein</fullName>
    </recommendedName>
</protein>
<dbReference type="Pfam" id="PF13417">
    <property type="entry name" value="GST_N_3"/>
    <property type="match status" value="1"/>
</dbReference>
<dbReference type="PANTHER" id="PTHR42673:SF21">
    <property type="entry name" value="GLUTATHIONE S-TRANSFERASE YFCF"/>
    <property type="match status" value="1"/>
</dbReference>
<evidence type="ECO:0000313" key="2">
    <source>
        <dbReference type="EMBL" id="KIF83137.1"/>
    </source>
</evidence>
<dbReference type="Proteomes" id="UP000031572">
    <property type="component" value="Unassembled WGS sequence"/>
</dbReference>
<dbReference type="GO" id="GO:0016034">
    <property type="term" value="F:maleylacetoacetate isomerase activity"/>
    <property type="evidence" value="ECO:0007669"/>
    <property type="project" value="TreeGrafter"/>
</dbReference>
<dbReference type="SUPFAM" id="SSF47616">
    <property type="entry name" value="GST C-terminal domain-like"/>
    <property type="match status" value="1"/>
</dbReference>
<comment type="caution">
    <text evidence="2">The sequence shown here is derived from an EMBL/GenBank/DDBJ whole genome shotgun (WGS) entry which is preliminary data.</text>
</comment>
<reference evidence="2 3" key="1">
    <citation type="submission" date="2014-12" db="EMBL/GenBank/DDBJ databases">
        <title>Denitrispirillum autotrophicum gen. nov., sp. nov., Denitrifying, Facultatively Autotrophic Bacteria Isolated from Rice Paddy Soil.</title>
        <authorList>
            <person name="Ishii S."/>
            <person name="Ashida N."/>
            <person name="Ohno H."/>
            <person name="Otsuka S."/>
            <person name="Yokota A."/>
            <person name="Senoo K."/>
        </authorList>
    </citation>
    <scope>NUCLEOTIDE SEQUENCE [LARGE SCALE GENOMIC DNA]</scope>
    <source>
        <strain evidence="2 3">TSA66</strain>
    </source>
</reference>
<dbReference type="GO" id="GO:0006749">
    <property type="term" value="P:glutathione metabolic process"/>
    <property type="evidence" value="ECO:0007669"/>
    <property type="project" value="TreeGrafter"/>
</dbReference>